<keyword evidence="5" id="KW-1185">Reference proteome</keyword>
<organism evidence="4 5">
    <name type="scientific">Carnobacterium antarcticum</name>
    <dbReference type="NCBI Taxonomy" id="2126436"/>
    <lineage>
        <taxon>Bacteria</taxon>
        <taxon>Bacillati</taxon>
        <taxon>Bacillota</taxon>
        <taxon>Bacilli</taxon>
        <taxon>Lactobacillales</taxon>
        <taxon>Carnobacteriaceae</taxon>
        <taxon>Carnobacterium</taxon>
    </lineage>
</organism>
<dbReference type="PANTHER" id="PTHR10357">
    <property type="entry name" value="ALPHA-AMYLASE FAMILY MEMBER"/>
    <property type="match status" value="1"/>
</dbReference>
<evidence type="ECO:0000313" key="5">
    <source>
        <dbReference type="Proteomes" id="UP001597285"/>
    </source>
</evidence>
<accession>A0ABW4NRD5</accession>
<gene>
    <name evidence="4" type="ORF">ACFSBK_11860</name>
</gene>
<dbReference type="SUPFAM" id="SSF51011">
    <property type="entry name" value="Glycosyl hydrolase domain"/>
    <property type="match status" value="1"/>
</dbReference>
<dbReference type="Gene3D" id="3.90.400.10">
    <property type="entry name" value="Oligo-1,6-glucosidase, Domain 2"/>
    <property type="match status" value="1"/>
</dbReference>
<dbReference type="Pfam" id="PF00128">
    <property type="entry name" value="Alpha-amylase"/>
    <property type="match status" value="1"/>
</dbReference>
<keyword evidence="4" id="KW-0378">Hydrolase</keyword>
<protein>
    <submittedName>
        <fullName evidence="4">Alpha-glucosidase</fullName>
        <ecNumber evidence="4">3.2.1.-</ecNumber>
    </submittedName>
</protein>
<dbReference type="SUPFAM" id="SSF51445">
    <property type="entry name" value="(Trans)glycosidases"/>
    <property type="match status" value="1"/>
</dbReference>
<dbReference type="InterPro" id="IPR032091">
    <property type="entry name" value="Malt_amylase-like_C"/>
</dbReference>
<name>A0ABW4NRD5_9LACT</name>
<dbReference type="Pfam" id="PF16657">
    <property type="entry name" value="Malt_amylase_C"/>
    <property type="match status" value="1"/>
</dbReference>
<comment type="similarity">
    <text evidence="1">Belongs to the glycosyl hydrolase 13 family.</text>
</comment>
<dbReference type="CDD" id="cd11333">
    <property type="entry name" value="AmyAc_SI_OligoGlu_DGase"/>
    <property type="match status" value="1"/>
</dbReference>
<dbReference type="EMBL" id="JBHUFF010000022">
    <property type="protein sequence ID" value="MFD1800545.1"/>
    <property type="molecule type" value="Genomic_DNA"/>
</dbReference>
<dbReference type="InterPro" id="IPR017853">
    <property type="entry name" value="GH"/>
</dbReference>
<dbReference type="GO" id="GO:0016798">
    <property type="term" value="F:hydrolase activity, acting on glycosyl bonds"/>
    <property type="evidence" value="ECO:0007669"/>
    <property type="project" value="UniProtKB-KW"/>
</dbReference>
<sequence length="576" mass="65731">MSTKWWKEAIVYQVYPRSFKDSNADGIGDIPGLISQLDYIQALGVTMIWLNPIFISPQVDNGYDVADYCAIDPIFGTMQDVEELIEKAHQKGLKVIFDFVLNHTSDQHPWFQEALKGPDNLYRDYYLWADGKTNGQLPNNWASFFGGSVWEKEPAGDQYYFHLFAKEMPDLNWDNPEVQLAMLDNANFWLDKGIDGFRLDAFIHMDKADGYPDVPNVIDGELVLAEEYYANQPKVNHYMKTFAQALRERHPDVFLVGEAASANIDLAVNYSDPANEACDAVITFRYFPEEDARKDSRLPLTMQSGKLDIKAFKETMVEWQSKLADFGGPTLYWNNHDMARAVSRFGDSVNYRDNSSKMLATLMYLQKGMPFILNGEEIGMKNLEIPTIHEFAAPEAKGFYERALALGYSHEHILRELNATSKDASRGVMQWDDTSFAGFSEVPPWSGVNQEAGYHVAAQEADENSILHYYRKLLKYKQTPLFTKGIFKLIKTSDHLYCYERTLGNQTALVCCNLTDQPLFFDDDRFTKEDFTVLLANEHNSLEGHRGQLAPYGAVVLVFEPSEADELTEEQRINTF</sequence>
<evidence type="ECO:0000256" key="2">
    <source>
        <dbReference type="ARBA" id="ARBA00023295"/>
    </source>
</evidence>
<evidence type="ECO:0000259" key="3">
    <source>
        <dbReference type="SMART" id="SM00642"/>
    </source>
</evidence>
<comment type="caution">
    <text evidence="4">The sequence shown here is derived from an EMBL/GenBank/DDBJ whole genome shotgun (WGS) entry which is preliminary data.</text>
</comment>
<keyword evidence="2 4" id="KW-0326">Glycosidase</keyword>
<dbReference type="InterPro" id="IPR013780">
    <property type="entry name" value="Glyco_hydro_b"/>
</dbReference>
<dbReference type="Gene3D" id="2.60.40.1180">
    <property type="entry name" value="Golgi alpha-mannosidase II"/>
    <property type="match status" value="1"/>
</dbReference>
<dbReference type="Proteomes" id="UP001597285">
    <property type="component" value="Unassembled WGS sequence"/>
</dbReference>
<evidence type="ECO:0000313" key="4">
    <source>
        <dbReference type="EMBL" id="MFD1800545.1"/>
    </source>
</evidence>
<dbReference type="PANTHER" id="PTHR10357:SF179">
    <property type="entry name" value="NEUTRAL AND BASIC AMINO ACID TRANSPORT PROTEIN RBAT"/>
    <property type="match status" value="1"/>
</dbReference>
<feature type="domain" description="Glycosyl hydrolase family 13 catalytic" evidence="3">
    <location>
        <begin position="13"/>
        <end position="410"/>
    </location>
</feature>
<dbReference type="SMART" id="SM00642">
    <property type="entry name" value="Aamy"/>
    <property type="match status" value="1"/>
</dbReference>
<evidence type="ECO:0000256" key="1">
    <source>
        <dbReference type="ARBA" id="ARBA00008061"/>
    </source>
</evidence>
<reference evidence="5" key="1">
    <citation type="journal article" date="2019" name="Int. J. Syst. Evol. Microbiol.">
        <title>The Global Catalogue of Microorganisms (GCM) 10K type strain sequencing project: providing services to taxonomists for standard genome sequencing and annotation.</title>
        <authorList>
            <consortium name="The Broad Institute Genomics Platform"/>
            <consortium name="The Broad Institute Genome Sequencing Center for Infectious Disease"/>
            <person name="Wu L."/>
            <person name="Ma J."/>
        </authorList>
    </citation>
    <scope>NUCLEOTIDE SEQUENCE [LARGE SCALE GENOMIC DNA]</scope>
    <source>
        <strain evidence="5">KCTC 42143</strain>
    </source>
</reference>
<dbReference type="Gene3D" id="3.20.20.80">
    <property type="entry name" value="Glycosidases"/>
    <property type="match status" value="1"/>
</dbReference>
<dbReference type="EC" id="3.2.1.-" evidence="4"/>
<dbReference type="InterPro" id="IPR045857">
    <property type="entry name" value="O16G_dom_2"/>
</dbReference>
<dbReference type="InterPro" id="IPR006047">
    <property type="entry name" value="GH13_cat_dom"/>
</dbReference>
<dbReference type="RefSeq" id="WP_058918699.1">
    <property type="nucleotide sequence ID" value="NZ_JBHSQC010000002.1"/>
</dbReference>
<proteinExistence type="inferred from homology"/>